<gene>
    <name evidence="6" type="ORF">OFUS_LOCUS15565</name>
</gene>
<name>A0A8J1UX52_OWEFU</name>
<protein>
    <submittedName>
        <fullName evidence="6">Uncharacterized protein</fullName>
    </submittedName>
</protein>
<evidence type="ECO:0000256" key="2">
    <source>
        <dbReference type="ARBA" id="ARBA00022723"/>
    </source>
</evidence>
<keyword evidence="4" id="KW-0411">Iron-sulfur</keyword>
<dbReference type="GO" id="GO:0046872">
    <property type="term" value="F:metal ion binding"/>
    <property type="evidence" value="ECO:0007669"/>
    <property type="project" value="UniProtKB-KW"/>
</dbReference>
<evidence type="ECO:0000256" key="4">
    <source>
        <dbReference type="ARBA" id="ARBA00023014"/>
    </source>
</evidence>
<feature type="non-terminal residue" evidence="6">
    <location>
        <position position="1"/>
    </location>
</feature>
<dbReference type="EMBL" id="CAIIXF020000007">
    <property type="protein sequence ID" value="CAH1790351.1"/>
    <property type="molecule type" value="Genomic_DNA"/>
</dbReference>
<dbReference type="OrthoDB" id="15717at2759"/>
<dbReference type="Gene3D" id="3.40.5.90">
    <property type="entry name" value="CDGSH iron-sulfur domain, mitoNEET-type"/>
    <property type="match status" value="2"/>
</dbReference>
<dbReference type="GO" id="GO:0051537">
    <property type="term" value="F:2 iron, 2 sulfur cluster binding"/>
    <property type="evidence" value="ECO:0007669"/>
    <property type="project" value="UniProtKB-KW"/>
</dbReference>
<dbReference type="InterPro" id="IPR018967">
    <property type="entry name" value="FeS-contain_CDGSH-typ"/>
</dbReference>
<dbReference type="Proteomes" id="UP000749559">
    <property type="component" value="Unassembled WGS sequence"/>
</dbReference>
<organism evidence="6 7">
    <name type="scientific">Owenia fusiformis</name>
    <name type="common">Polychaete worm</name>
    <dbReference type="NCBI Taxonomy" id="6347"/>
    <lineage>
        <taxon>Eukaryota</taxon>
        <taxon>Metazoa</taxon>
        <taxon>Spiralia</taxon>
        <taxon>Lophotrochozoa</taxon>
        <taxon>Annelida</taxon>
        <taxon>Polychaeta</taxon>
        <taxon>Sedentaria</taxon>
        <taxon>Canalipalpata</taxon>
        <taxon>Sabellida</taxon>
        <taxon>Oweniida</taxon>
        <taxon>Oweniidae</taxon>
        <taxon>Owenia</taxon>
    </lineage>
</organism>
<dbReference type="SMART" id="SM00704">
    <property type="entry name" value="ZnF_CDGSH"/>
    <property type="match status" value="2"/>
</dbReference>
<comment type="caution">
    <text evidence="6">The sequence shown here is derived from an EMBL/GenBank/DDBJ whole genome shotgun (WGS) entry which is preliminary data.</text>
</comment>
<evidence type="ECO:0000313" key="7">
    <source>
        <dbReference type="Proteomes" id="UP000749559"/>
    </source>
</evidence>
<proteinExistence type="predicted"/>
<keyword evidence="1" id="KW-0001">2Fe-2S</keyword>
<accession>A0A8J1UX52</accession>
<dbReference type="GO" id="GO:0005739">
    <property type="term" value="C:mitochondrion"/>
    <property type="evidence" value="ECO:0007669"/>
    <property type="project" value="TreeGrafter"/>
</dbReference>
<dbReference type="InterPro" id="IPR042216">
    <property type="entry name" value="MitoNEET_CISD"/>
</dbReference>
<keyword evidence="2" id="KW-0479">Metal-binding</keyword>
<evidence type="ECO:0000313" key="6">
    <source>
        <dbReference type="EMBL" id="CAH1790351.1"/>
    </source>
</evidence>
<dbReference type="PANTHER" id="PTHR46491:SF3">
    <property type="entry name" value="CDGSH IRON-SULFUR DOMAIN-CONTAINING PROTEIN 3, MITOCHONDRIAL"/>
    <property type="match status" value="1"/>
</dbReference>
<dbReference type="PANTHER" id="PTHR46491">
    <property type="entry name" value="CDGSH IRON SULFUR DOMAIN PROTEIN HOMOLOG"/>
    <property type="match status" value="1"/>
</dbReference>
<sequence>QAVISRTRRPEVMFPVRKCLQVFSNIKNVTNPINKVSIRGKYSKPRPFGRSLFWDENTDPKPDETLRWAHREVKPWEKPKMDRLLQPKQYTTMAEAPLGKIYDKKPFKFLVEEGKTYAWCTCGASKKQPFCDGSHKKLDGSSFKKTTPMFRPHRFTADETKEVWLCQCKQTSNRPFCDGTHKRDDIQERKL</sequence>
<dbReference type="Pfam" id="PF09360">
    <property type="entry name" value="zf-CDGSH"/>
    <property type="match status" value="2"/>
</dbReference>
<keyword evidence="3" id="KW-0408">Iron</keyword>
<comment type="cofactor">
    <cofactor evidence="5">
        <name>[2Fe-2S] cluster</name>
        <dbReference type="ChEBI" id="CHEBI:190135"/>
    </cofactor>
</comment>
<dbReference type="AlphaFoldDB" id="A0A8J1UX52"/>
<reference evidence="6" key="1">
    <citation type="submission" date="2022-03" db="EMBL/GenBank/DDBJ databases">
        <authorList>
            <person name="Martin C."/>
        </authorList>
    </citation>
    <scope>NUCLEOTIDE SEQUENCE</scope>
</reference>
<evidence type="ECO:0000256" key="1">
    <source>
        <dbReference type="ARBA" id="ARBA00022714"/>
    </source>
</evidence>
<evidence type="ECO:0000256" key="3">
    <source>
        <dbReference type="ARBA" id="ARBA00023004"/>
    </source>
</evidence>
<evidence type="ECO:0000256" key="5">
    <source>
        <dbReference type="ARBA" id="ARBA00034078"/>
    </source>
</evidence>
<keyword evidence="7" id="KW-1185">Reference proteome</keyword>
<dbReference type="InterPro" id="IPR052950">
    <property type="entry name" value="CISD"/>
</dbReference>